<dbReference type="EMBL" id="BK015862">
    <property type="protein sequence ID" value="DAD70238.1"/>
    <property type="molecule type" value="Genomic_DNA"/>
</dbReference>
<protein>
    <submittedName>
        <fullName evidence="2">Terminase small subunit</fullName>
    </submittedName>
</protein>
<organism evidence="2">
    <name type="scientific">Siphoviridae sp. ctXPh6</name>
    <dbReference type="NCBI Taxonomy" id="2827578"/>
    <lineage>
        <taxon>Viruses</taxon>
        <taxon>Duplodnaviria</taxon>
        <taxon>Heunggongvirae</taxon>
        <taxon>Uroviricota</taxon>
        <taxon>Caudoviricetes</taxon>
    </lineage>
</organism>
<accession>A0A8S5LJQ1</accession>
<evidence type="ECO:0000313" key="2">
    <source>
        <dbReference type="EMBL" id="DAD70238.1"/>
    </source>
</evidence>
<feature type="region of interest" description="Disordered" evidence="1">
    <location>
        <begin position="172"/>
        <end position="191"/>
    </location>
</feature>
<name>A0A8S5LJQ1_9CAUD</name>
<evidence type="ECO:0000256" key="1">
    <source>
        <dbReference type="SAM" id="MobiDB-lite"/>
    </source>
</evidence>
<sequence length="191" mass="21800">MAGRPAKPIDLHIVSGNPSHLTRAEIEHRKKSEIHLGEQKLVCPVYVKSNKEAYKKWKEIKKLYTGFKFVSSADIGVIARYCMSFAQYIDLIERRDRIARIELTGEETTATREILEVEYGQRKAAKLYEKIEYILSTGGIMAMDKAINAKMAALVQMEDRLFLSPLAKVKNVPKEPEKKDEDPLSKRGFDV</sequence>
<reference evidence="2" key="1">
    <citation type="journal article" date="2021" name="Proc. Natl. Acad. Sci. U.S.A.">
        <title>A Catalog of Tens of Thousands of Viruses from Human Metagenomes Reveals Hidden Associations with Chronic Diseases.</title>
        <authorList>
            <person name="Tisza M.J."/>
            <person name="Buck C.B."/>
        </authorList>
    </citation>
    <scope>NUCLEOTIDE SEQUENCE</scope>
    <source>
        <strain evidence="2">CtXPh6</strain>
    </source>
</reference>
<proteinExistence type="predicted"/>